<evidence type="ECO:0000313" key="8">
    <source>
        <dbReference type="EMBL" id="QOL19389.1"/>
    </source>
</evidence>
<comment type="similarity">
    <text evidence="1 5">Belongs to the Fmt family.</text>
</comment>
<feature type="binding site" evidence="5">
    <location>
        <begin position="109"/>
        <end position="112"/>
    </location>
    <ligand>
        <name>(6S)-5,6,7,8-tetrahydrofolate</name>
        <dbReference type="ChEBI" id="CHEBI:57453"/>
    </ligand>
</feature>
<dbReference type="PANTHER" id="PTHR11138">
    <property type="entry name" value="METHIONYL-TRNA FORMYLTRANSFERASE"/>
    <property type="match status" value="1"/>
</dbReference>
<dbReference type="Proteomes" id="UP000594001">
    <property type="component" value="Chromosome"/>
</dbReference>
<dbReference type="GO" id="GO:0005829">
    <property type="term" value="C:cytosol"/>
    <property type="evidence" value="ECO:0007669"/>
    <property type="project" value="TreeGrafter"/>
</dbReference>
<dbReference type="InterPro" id="IPR041711">
    <property type="entry name" value="Met-tRNA-FMT_N"/>
</dbReference>
<accession>A0A7L9RS59</accession>
<evidence type="ECO:0000256" key="3">
    <source>
        <dbReference type="ARBA" id="ARBA00022679"/>
    </source>
</evidence>
<dbReference type="InterPro" id="IPR005793">
    <property type="entry name" value="Formyl_trans_C"/>
</dbReference>
<dbReference type="HAMAP" id="MF_00182">
    <property type="entry name" value="Formyl_trans"/>
    <property type="match status" value="1"/>
</dbReference>
<comment type="function">
    <text evidence="5">Attaches a formyl group to the free amino group of methionyl-tRNA(fMet). The formyl group appears to play a dual role in the initiator identity of N-formylmethionyl-tRNA by promoting its recognition by IF2 and preventing the misappropriation of this tRNA by the elongation apparatus.</text>
</comment>
<dbReference type="InterPro" id="IPR002376">
    <property type="entry name" value="Formyl_transf_N"/>
</dbReference>
<dbReference type="SUPFAM" id="SSF53328">
    <property type="entry name" value="Formyltransferase"/>
    <property type="match status" value="1"/>
</dbReference>
<dbReference type="EC" id="2.1.2.9" evidence="2 5"/>
<dbReference type="InterPro" id="IPR044135">
    <property type="entry name" value="Met-tRNA-FMT_C"/>
</dbReference>
<sequence length="312" mass="34217">MRIVFMGTPTFAAAALQSILEAKLNVVAVYTQPPKPVGRGYEVTKSATHDLAERHNIPVYYPKTLRTSEAQDELKALKPDICVVAAYGFILPQAVLDIPPLGCINIHGSLLPRWRGAAPIQHAILAGDTETGITIMNMDVGMDTGDMLYKRSVPITSTTTSQMLFDELARLGADMIVDYLHHPDQYPATPQPVDDVTMAPKIDKSMARLDWRKTAVELERQLRAFTPWPGAFTIYNNTVLKIGGLNTISDRHSQTPGTILNDQLHIACGNGTVLAITSLQRPGGKMLPTTEFLKGFEIKTKDRLDTCNVPPA</sequence>
<dbReference type="SUPFAM" id="SSF50486">
    <property type="entry name" value="FMT C-terminal domain-like"/>
    <property type="match status" value="1"/>
</dbReference>
<name>A0A7L9RS59_9PROT</name>
<dbReference type="InterPro" id="IPR005794">
    <property type="entry name" value="Fmt"/>
</dbReference>
<feature type="domain" description="Formyl transferase N-terminal" evidence="6">
    <location>
        <begin position="1"/>
        <end position="178"/>
    </location>
</feature>
<evidence type="ECO:0000259" key="6">
    <source>
        <dbReference type="Pfam" id="PF00551"/>
    </source>
</evidence>
<dbReference type="InterPro" id="IPR011034">
    <property type="entry name" value="Formyl_transferase-like_C_sf"/>
</dbReference>
<comment type="catalytic activity">
    <reaction evidence="5">
        <text>L-methionyl-tRNA(fMet) + (6R)-10-formyltetrahydrofolate = N-formyl-L-methionyl-tRNA(fMet) + (6S)-5,6,7,8-tetrahydrofolate + H(+)</text>
        <dbReference type="Rhea" id="RHEA:24380"/>
        <dbReference type="Rhea" id="RHEA-COMP:9952"/>
        <dbReference type="Rhea" id="RHEA-COMP:9953"/>
        <dbReference type="ChEBI" id="CHEBI:15378"/>
        <dbReference type="ChEBI" id="CHEBI:57453"/>
        <dbReference type="ChEBI" id="CHEBI:78530"/>
        <dbReference type="ChEBI" id="CHEBI:78844"/>
        <dbReference type="ChEBI" id="CHEBI:195366"/>
        <dbReference type="EC" id="2.1.2.9"/>
    </reaction>
</comment>
<reference evidence="8 9" key="1">
    <citation type="submission" date="2020-06" db="EMBL/GenBank/DDBJ databases">
        <title>The endosymbiont of the kinetoplastid Bodo saltans is a Paracaedibacter-like alpha-proteobacterium possessing a putative toxin-antitoxin system.</title>
        <authorList>
            <person name="Midha S."/>
            <person name="Rigden D.J."/>
            <person name="Siozios S."/>
            <person name="Hurst G.D.D."/>
            <person name="Jackson A.P."/>
        </authorList>
    </citation>
    <scope>NUCLEOTIDE SEQUENCE [LARGE SCALE GENOMIC DNA]</scope>
    <source>
        <strain evidence="8">Lake Konstanz</strain>
    </source>
</reference>
<dbReference type="PANTHER" id="PTHR11138:SF5">
    <property type="entry name" value="METHIONYL-TRNA FORMYLTRANSFERASE, MITOCHONDRIAL"/>
    <property type="match status" value="1"/>
</dbReference>
<evidence type="ECO:0000256" key="5">
    <source>
        <dbReference type="HAMAP-Rule" id="MF_00182"/>
    </source>
</evidence>
<feature type="domain" description="Formyl transferase C-terminal" evidence="7">
    <location>
        <begin position="201"/>
        <end position="296"/>
    </location>
</feature>
<keyword evidence="9" id="KW-1185">Reference proteome</keyword>
<dbReference type="InterPro" id="IPR036477">
    <property type="entry name" value="Formyl_transf_N_sf"/>
</dbReference>
<dbReference type="Pfam" id="PF02911">
    <property type="entry name" value="Formyl_trans_C"/>
    <property type="match status" value="1"/>
</dbReference>
<dbReference type="CDD" id="cd08704">
    <property type="entry name" value="Met_tRNA_FMT_C"/>
    <property type="match status" value="1"/>
</dbReference>
<dbReference type="RefSeq" id="WP_350332142.1">
    <property type="nucleotide sequence ID" value="NZ_CP054719.1"/>
</dbReference>
<gene>
    <name evidence="5 8" type="primary">fmt</name>
    <name evidence="8" type="ORF">CPBP_00141</name>
</gene>
<dbReference type="GO" id="GO:0004479">
    <property type="term" value="F:methionyl-tRNA formyltransferase activity"/>
    <property type="evidence" value="ECO:0007669"/>
    <property type="project" value="UniProtKB-UniRule"/>
</dbReference>
<organism evidence="8 9">
    <name type="scientific">Candidatus Bodocaedibacter vickermanii</name>
    <dbReference type="NCBI Taxonomy" id="2741701"/>
    <lineage>
        <taxon>Bacteria</taxon>
        <taxon>Pseudomonadati</taxon>
        <taxon>Pseudomonadota</taxon>
        <taxon>Alphaproteobacteria</taxon>
        <taxon>Holosporales</taxon>
        <taxon>Candidatus Paracaedibacteraceae</taxon>
        <taxon>Candidatus Bodocaedibacter</taxon>
    </lineage>
</organism>
<dbReference type="KEGG" id="pbal:CPBP_00141"/>
<protein>
    <recommendedName>
        <fullName evidence="2 5">Methionyl-tRNA formyltransferase</fullName>
        <ecNumber evidence="2 5">2.1.2.9</ecNumber>
    </recommendedName>
</protein>
<evidence type="ECO:0000256" key="2">
    <source>
        <dbReference type="ARBA" id="ARBA00012261"/>
    </source>
</evidence>
<evidence type="ECO:0000259" key="7">
    <source>
        <dbReference type="Pfam" id="PF02911"/>
    </source>
</evidence>
<dbReference type="Pfam" id="PF00551">
    <property type="entry name" value="Formyl_trans_N"/>
    <property type="match status" value="1"/>
</dbReference>
<keyword evidence="3 5" id="KW-0808">Transferase</keyword>
<evidence type="ECO:0000256" key="4">
    <source>
        <dbReference type="ARBA" id="ARBA00022917"/>
    </source>
</evidence>
<dbReference type="AlphaFoldDB" id="A0A7L9RS59"/>
<keyword evidence="4 5" id="KW-0648">Protein biosynthesis</keyword>
<evidence type="ECO:0000256" key="1">
    <source>
        <dbReference type="ARBA" id="ARBA00010699"/>
    </source>
</evidence>
<dbReference type="NCBIfam" id="TIGR00460">
    <property type="entry name" value="fmt"/>
    <property type="match status" value="1"/>
</dbReference>
<evidence type="ECO:0000313" key="9">
    <source>
        <dbReference type="Proteomes" id="UP000594001"/>
    </source>
</evidence>
<dbReference type="EMBL" id="CP054719">
    <property type="protein sequence ID" value="QOL19389.1"/>
    <property type="molecule type" value="Genomic_DNA"/>
</dbReference>
<proteinExistence type="inferred from homology"/>
<dbReference type="Gene3D" id="3.40.50.12230">
    <property type="match status" value="1"/>
</dbReference>
<dbReference type="CDD" id="cd08646">
    <property type="entry name" value="FMT_core_Met-tRNA-FMT_N"/>
    <property type="match status" value="1"/>
</dbReference>